<comment type="similarity">
    <text evidence="1">Belongs to the NAD(P)-dependent epimerase/dehydratase family.</text>
</comment>
<dbReference type="PANTHER" id="PTHR43000">
    <property type="entry name" value="DTDP-D-GLUCOSE 4,6-DEHYDRATASE-RELATED"/>
    <property type="match status" value="1"/>
</dbReference>
<gene>
    <name evidence="3" type="ORF">NCTC13765_00959</name>
</gene>
<evidence type="ECO:0000313" key="4">
    <source>
        <dbReference type="Proteomes" id="UP000254634"/>
    </source>
</evidence>
<evidence type="ECO:0000259" key="2">
    <source>
        <dbReference type="Pfam" id="PF01370"/>
    </source>
</evidence>
<dbReference type="OrthoDB" id="9811743at2"/>
<feature type="domain" description="NAD-dependent epimerase/dehydratase" evidence="2">
    <location>
        <begin position="3"/>
        <end position="220"/>
    </location>
</feature>
<reference evidence="3" key="1">
    <citation type="submission" date="2018-06" db="EMBL/GenBank/DDBJ databases">
        <authorList>
            <consortium name="Pathogen Informatics"/>
            <person name="Doyle S."/>
        </authorList>
    </citation>
    <scope>NUCLEOTIDE SEQUENCE [LARGE SCALE GENOMIC DNA]</scope>
    <source>
        <strain evidence="3">NCTC13765</strain>
    </source>
</reference>
<dbReference type="InterPro" id="IPR001509">
    <property type="entry name" value="Epimerase_deHydtase"/>
</dbReference>
<dbReference type="Gene3D" id="3.40.50.720">
    <property type="entry name" value="NAD(P)-binding Rossmann-like Domain"/>
    <property type="match status" value="1"/>
</dbReference>
<proteinExistence type="inferred from homology"/>
<keyword evidence="4" id="KW-1185">Reference proteome</keyword>
<name>A0A380KYW3_9STRE</name>
<dbReference type="Proteomes" id="UP000254634">
    <property type="component" value="Unassembled WGS sequence"/>
</dbReference>
<organism evidence="3 4">
    <name type="scientific">Streptococcus massiliensis</name>
    <dbReference type="NCBI Taxonomy" id="313439"/>
    <lineage>
        <taxon>Bacteria</taxon>
        <taxon>Bacillati</taxon>
        <taxon>Bacillota</taxon>
        <taxon>Bacilli</taxon>
        <taxon>Lactobacillales</taxon>
        <taxon>Streptococcaceae</taxon>
        <taxon>Streptococcus</taxon>
    </lineage>
</organism>
<evidence type="ECO:0000256" key="1">
    <source>
        <dbReference type="ARBA" id="ARBA00007637"/>
    </source>
</evidence>
<protein>
    <submittedName>
        <fullName evidence="3">CpsJ</fullName>
    </submittedName>
</protein>
<dbReference type="STRING" id="1123307.GCA_000380065_00724"/>
<dbReference type="EMBL" id="UHFR01000005">
    <property type="protein sequence ID" value="SUN76469.1"/>
    <property type="molecule type" value="Genomic_DNA"/>
</dbReference>
<sequence>MKILVTGANGYLGQGVVKQLLDFGHSVVAADFSTENVDERAISVKCDIFDLLDPYDSLEKPDILLHMAWRNGFVHNDASHLLDLPKHYRFIERMVLGGVKQIAVLGTMHEVGFYEGSIGEDTATWPLSMYGIAKDALRNAVKLICNEHQVVYQWIRAYYIVGNSSFGSSIFSKITAAEMKGDKTFPFTLGQNQWDFIDYSDFCKQINAIVSQDEVTGIINACSGRPEKLADRVERFIKENHYSIKLEYGVFPDRKYDSKAVWGNNDKILKILEA</sequence>
<dbReference type="AlphaFoldDB" id="A0A380KYW3"/>
<dbReference type="InterPro" id="IPR036291">
    <property type="entry name" value="NAD(P)-bd_dom_sf"/>
</dbReference>
<accession>A0A380KYW3</accession>
<dbReference type="RefSeq" id="WP_018371410.1">
    <property type="nucleotide sequence ID" value="NZ_UHFR01000005.1"/>
</dbReference>
<dbReference type="Pfam" id="PF01370">
    <property type="entry name" value="Epimerase"/>
    <property type="match status" value="1"/>
</dbReference>
<evidence type="ECO:0000313" key="3">
    <source>
        <dbReference type="EMBL" id="SUN76469.1"/>
    </source>
</evidence>
<dbReference type="SUPFAM" id="SSF51735">
    <property type="entry name" value="NAD(P)-binding Rossmann-fold domains"/>
    <property type="match status" value="1"/>
</dbReference>